<name>A0AAV4U3D2_CAEEX</name>
<sequence>MCAATAKSILNCKPPAPTTQRELKARLEKGEIRVMHHLPPLPIALVTRRVYKETSRLREAYAHHSNCNNLSGTTRDIFHQLTVFGQGICR</sequence>
<organism evidence="1 2">
    <name type="scientific">Caerostris extrusa</name>
    <name type="common">Bark spider</name>
    <name type="synonym">Caerostris bankana</name>
    <dbReference type="NCBI Taxonomy" id="172846"/>
    <lineage>
        <taxon>Eukaryota</taxon>
        <taxon>Metazoa</taxon>
        <taxon>Ecdysozoa</taxon>
        <taxon>Arthropoda</taxon>
        <taxon>Chelicerata</taxon>
        <taxon>Arachnida</taxon>
        <taxon>Araneae</taxon>
        <taxon>Araneomorphae</taxon>
        <taxon>Entelegynae</taxon>
        <taxon>Araneoidea</taxon>
        <taxon>Araneidae</taxon>
        <taxon>Caerostris</taxon>
    </lineage>
</organism>
<proteinExistence type="predicted"/>
<gene>
    <name evidence="1" type="ORF">CEXT_174891</name>
</gene>
<dbReference type="EMBL" id="BPLR01012206">
    <property type="protein sequence ID" value="GIY52182.1"/>
    <property type="molecule type" value="Genomic_DNA"/>
</dbReference>
<evidence type="ECO:0000313" key="2">
    <source>
        <dbReference type="Proteomes" id="UP001054945"/>
    </source>
</evidence>
<evidence type="ECO:0000313" key="1">
    <source>
        <dbReference type="EMBL" id="GIY52182.1"/>
    </source>
</evidence>
<comment type="caution">
    <text evidence="1">The sequence shown here is derived from an EMBL/GenBank/DDBJ whole genome shotgun (WGS) entry which is preliminary data.</text>
</comment>
<reference evidence="1 2" key="1">
    <citation type="submission" date="2021-06" db="EMBL/GenBank/DDBJ databases">
        <title>Caerostris extrusa draft genome.</title>
        <authorList>
            <person name="Kono N."/>
            <person name="Arakawa K."/>
        </authorList>
    </citation>
    <scope>NUCLEOTIDE SEQUENCE [LARGE SCALE GENOMIC DNA]</scope>
</reference>
<dbReference type="Proteomes" id="UP001054945">
    <property type="component" value="Unassembled WGS sequence"/>
</dbReference>
<protein>
    <submittedName>
        <fullName evidence="1">Uncharacterized protein</fullName>
    </submittedName>
</protein>
<accession>A0AAV4U3D2</accession>
<dbReference type="AlphaFoldDB" id="A0AAV4U3D2"/>
<keyword evidence="2" id="KW-1185">Reference proteome</keyword>